<protein>
    <recommendedName>
        <fullName evidence="4">YggU-like protein</fullName>
    </recommendedName>
</protein>
<reference evidence="2" key="1">
    <citation type="journal article" date="2020" name="Stud. Mycol.">
        <title>101 Dothideomycetes genomes: a test case for predicting lifestyles and emergence of pathogens.</title>
        <authorList>
            <person name="Haridas S."/>
            <person name="Albert R."/>
            <person name="Binder M."/>
            <person name="Bloem J."/>
            <person name="Labutti K."/>
            <person name="Salamov A."/>
            <person name="Andreopoulos B."/>
            <person name="Baker S."/>
            <person name="Barry K."/>
            <person name="Bills G."/>
            <person name="Bluhm B."/>
            <person name="Cannon C."/>
            <person name="Castanera R."/>
            <person name="Culley D."/>
            <person name="Daum C."/>
            <person name="Ezra D."/>
            <person name="Gonzalez J."/>
            <person name="Henrissat B."/>
            <person name="Kuo A."/>
            <person name="Liang C."/>
            <person name="Lipzen A."/>
            <person name="Lutzoni F."/>
            <person name="Magnuson J."/>
            <person name="Mondo S."/>
            <person name="Nolan M."/>
            <person name="Ohm R."/>
            <person name="Pangilinan J."/>
            <person name="Park H.-J."/>
            <person name="Ramirez L."/>
            <person name="Alfaro M."/>
            <person name="Sun H."/>
            <person name="Tritt A."/>
            <person name="Yoshinaga Y."/>
            <person name="Zwiers L.-H."/>
            <person name="Turgeon B."/>
            <person name="Goodwin S."/>
            <person name="Spatafora J."/>
            <person name="Crous P."/>
            <person name="Grigoriev I."/>
        </authorList>
    </citation>
    <scope>NUCLEOTIDE SEQUENCE</scope>
    <source>
        <strain evidence="2">CBS 110217</strain>
    </source>
</reference>
<feature type="non-terminal residue" evidence="2">
    <location>
        <position position="1"/>
    </location>
</feature>
<keyword evidence="3" id="KW-1185">Reference proteome</keyword>
<dbReference type="AlphaFoldDB" id="A0A9P4H7Z8"/>
<evidence type="ECO:0000313" key="3">
    <source>
        <dbReference type="Proteomes" id="UP000799777"/>
    </source>
</evidence>
<dbReference type="PANTHER" id="PTHR13420:SF7">
    <property type="entry name" value="UPF0235 PROTEIN C15ORF40"/>
    <property type="match status" value="1"/>
</dbReference>
<dbReference type="Proteomes" id="UP000799777">
    <property type="component" value="Unassembled WGS sequence"/>
</dbReference>
<evidence type="ECO:0008006" key="4">
    <source>
        <dbReference type="Google" id="ProtNLM"/>
    </source>
</evidence>
<dbReference type="NCBIfam" id="TIGR00251">
    <property type="entry name" value="DUF167 family protein"/>
    <property type="match status" value="1"/>
</dbReference>
<organism evidence="2 3">
    <name type="scientific">Setomelanomma holmii</name>
    <dbReference type="NCBI Taxonomy" id="210430"/>
    <lineage>
        <taxon>Eukaryota</taxon>
        <taxon>Fungi</taxon>
        <taxon>Dikarya</taxon>
        <taxon>Ascomycota</taxon>
        <taxon>Pezizomycotina</taxon>
        <taxon>Dothideomycetes</taxon>
        <taxon>Pleosporomycetidae</taxon>
        <taxon>Pleosporales</taxon>
        <taxon>Pleosporineae</taxon>
        <taxon>Phaeosphaeriaceae</taxon>
        <taxon>Setomelanomma</taxon>
    </lineage>
</organism>
<proteinExistence type="inferred from homology"/>
<comment type="similarity">
    <text evidence="1">Belongs to the UPF0235 family.</text>
</comment>
<name>A0A9P4H7Z8_9PLEO</name>
<dbReference type="Pfam" id="PF02594">
    <property type="entry name" value="DUF167"/>
    <property type="match status" value="1"/>
</dbReference>
<evidence type="ECO:0000313" key="2">
    <source>
        <dbReference type="EMBL" id="KAF2028760.1"/>
    </source>
</evidence>
<dbReference type="Gene3D" id="3.30.1200.10">
    <property type="entry name" value="YggU-like"/>
    <property type="match status" value="1"/>
</dbReference>
<dbReference type="PANTHER" id="PTHR13420">
    <property type="entry name" value="UPF0235 PROTEIN C15ORF40"/>
    <property type="match status" value="1"/>
</dbReference>
<dbReference type="SUPFAM" id="SSF69786">
    <property type="entry name" value="YggU-like"/>
    <property type="match status" value="1"/>
</dbReference>
<dbReference type="InterPro" id="IPR036591">
    <property type="entry name" value="YggU-like_sf"/>
</dbReference>
<dbReference type="GO" id="GO:0005737">
    <property type="term" value="C:cytoplasm"/>
    <property type="evidence" value="ECO:0007669"/>
    <property type="project" value="TreeGrafter"/>
</dbReference>
<accession>A0A9P4H7Z8</accession>
<dbReference type="OrthoDB" id="244097at2759"/>
<feature type="non-terminal residue" evidence="2">
    <location>
        <position position="71"/>
    </location>
</feature>
<comment type="caution">
    <text evidence="2">The sequence shown here is derived from an EMBL/GenBank/DDBJ whole genome shotgun (WGS) entry which is preliminary data.</text>
</comment>
<sequence>VRLLCHVKPGVSASREGIAAVTNEHIEICVAGQARDGEANKAVISVIAQAVKVPKSDIRIVKGLQNRQKTV</sequence>
<dbReference type="InterPro" id="IPR003746">
    <property type="entry name" value="DUF167"/>
</dbReference>
<gene>
    <name evidence="2" type="ORF">EK21DRAFT_14612</name>
</gene>
<dbReference type="EMBL" id="ML978209">
    <property type="protein sequence ID" value="KAF2028760.1"/>
    <property type="molecule type" value="Genomic_DNA"/>
</dbReference>
<dbReference type="SMART" id="SM01152">
    <property type="entry name" value="DUF167"/>
    <property type="match status" value="1"/>
</dbReference>
<evidence type="ECO:0000256" key="1">
    <source>
        <dbReference type="ARBA" id="ARBA00010364"/>
    </source>
</evidence>